<dbReference type="RefSeq" id="WP_078768975.1">
    <property type="nucleotide sequence ID" value="NZ_FUWW01000020.1"/>
</dbReference>
<dbReference type="Pfam" id="PF02457">
    <property type="entry name" value="DAC"/>
    <property type="match status" value="1"/>
</dbReference>
<keyword evidence="4 10" id="KW-0812">Transmembrane</keyword>
<keyword evidence="13" id="KW-1185">Reference proteome</keyword>
<dbReference type="Proteomes" id="UP000190657">
    <property type="component" value="Unassembled WGS sequence"/>
</dbReference>
<evidence type="ECO:0000256" key="1">
    <source>
        <dbReference type="ARBA" id="ARBA00000877"/>
    </source>
</evidence>
<dbReference type="AlphaFoldDB" id="A0A1T4NA54"/>
<accession>A0A1T4NA54</accession>
<comment type="subunit">
    <text evidence="10">Probably a homodimer.</text>
</comment>
<name>A0A1T4NA54_9FIRM</name>
<dbReference type="InterPro" id="IPR045585">
    <property type="entry name" value="CdaA_N"/>
</dbReference>
<sequence length="306" mass="33992">MPLFDLFIQFRFRYLKNLGNSIIDFFSQIKGLFRTFGIIDVVDILFVAIVIYLVVRVIRETRAMQLIKGFLLLTIVYLVVTFLGMGASSYIMRMIFNNILIILVILFGPEIRKILEQVGKGKATNFVKELFNSGVAIDVAEMKQTIDATCKSCAEMADAKIGALIVFENETLLGDIIASGTVVDAVPSKEIIGNIFYPKSPLHDGAMVIRGNSIYAAGCILPLTKNNNLSSQLGTRHRAALGLSEQSDAIVFVVSEERGEISCAVNGTLRRDISTGDMRDILTQQYIPDTFSSDDKIISKLKRRFK</sequence>
<keyword evidence="3 10" id="KW-0808">Transferase</keyword>
<evidence type="ECO:0000256" key="6">
    <source>
        <dbReference type="ARBA" id="ARBA00022741"/>
    </source>
</evidence>
<keyword evidence="6 10" id="KW-0547">Nucleotide-binding</keyword>
<dbReference type="GO" id="GO:0004016">
    <property type="term" value="F:adenylate cyclase activity"/>
    <property type="evidence" value="ECO:0007669"/>
    <property type="project" value="UniProtKB-UniRule"/>
</dbReference>
<dbReference type="PANTHER" id="PTHR34185">
    <property type="entry name" value="DIADENYLATE CYCLASE"/>
    <property type="match status" value="1"/>
</dbReference>
<dbReference type="InterPro" id="IPR034701">
    <property type="entry name" value="CdaA"/>
</dbReference>
<dbReference type="InterPro" id="IPR036888">
    <property type="entry name" value="DNA_integrity_DisA_N_sf"/>
</dbReference>
<gene>
    <name evidence="10" type="primary">dacA</name>
    <name evidence="12" type="ORF">SAMN02745114_01531</name>
</gene>
<comment type="catalytic activity">
    <reaction evidence="1 10">
        <text>2 ATP = 3',3'-c-di-AMP + 2 diphosphate</text>
        <dbReference type="Rhea" id="RHEA:35655"/>
        <dbReference type="ChEBI" id="CHEBI:30616"/>
        <dbReference type="ChEBI" id="CHEBI:33019"/>
        <dbReference type="ChEBI" id="CHEBI:71500"/>
        <dbReference type="EC" id="2.7.7.85"/>
    </reaction>
</comment>
<dbReference type="InterPro" id="IPR014046">
    <property type="entry name" value="C-di-AMP_synthase"/>
</dbReference>
<dbReference type="Pfam" id="PF19293">
    <property type="entry name" value="CdaA_N"/>
    <property type="match status" value="1"/>
</dbReference>
<dbReference type="STRING" id="290054.SAMN02745114_01531"/>
<evidence type="ECO:0000256" key="7">
    <source>
        <dbReference type="ARBA" id="ARBA00022840"/>
    </source>
</evidence>
<organism evidence="12 13">
    <name type="scientific">Eubacterium coprostanoligenes</name>
    <dbReference type="NCBI Taxonomy" id="290054"/>
    <lineage>
        <taxon>Bacteria</taxon>
        <taxon>Bacillati</taxon>
        <taxon>Bacillota</taxon>
        <taxon>Clostridia</taxon>
        <taxon>Eubacteriales</taxon>
        <taxon>Eubacteriaceae</taxon>
        <taxon>Eubacterium</taxon>
    </lineage>
</organism>
<dbReference type="GO" id="GO:0106408">
    <property type="term" value="F:diadenylate cyclase activity"/>
    <property type="evidence" value="ECO:0007669"/>
    <property type="project" value="UniProtKB-EC"/>
</dbReference>
<keyword evidence="8 10" id="KW-1133">Transmembrane helix</keyword>
<dbReference type="InterPro" id="IPR050338">
    <property type="entry name" value="DisA"/>
</dbReference>
<dbReference type="SUPFAM" id="SSF143597">
    <property type="entry name" value="YojJ-like"/>
    <property type="match status" value="1"/>
</dbReference>
<comment type="caution">
    <text evidence="10">Lacks conserved residue(s) required for the propagation of feature annotation.</text>
</comment>
<feature type="transmembrane region" description="Helical" evidence="10">
    <location>
        <begin position="66"/>
        <end position="84"/>
    </location>
</feature>
<dbReference type="NCBIfam" id="TIGR00159">
    <property type="entry name" value="diadenylate cyclase CdaA"/>
    <property type="match status" value="1"/>
</dbReference>
<evidence type="ECO:0000256" key="2">
    <source>
        <dbReference type="ARBA" id="ARBA00022475"/>
    </source>
</evidence>
<keyword evidence="5 10" id="KW-0548">Nucleotidyltransferase</keyword>
<reference evidence="12 13" key="1">
    <citation type="submission" date="2017-02" db="EMBL/GenBank/DDBJ databases">
        <authorList>
            <person name="Peterson S.W."/>
        </authorList>
    </citation>
    <scope>NUCLEOTIDE SEQUENCE [LARGE SCALE GENOMIC DNA]</scope>
    <source>
        <strain evidence="12 13">ATCC 51222</strain>
    </source>
</reference>
<dbReference type="PANTHER" id="PTHR34185:SF1">
    <property type="entry name" value="DIADENYLATE CYCLASE"/>
    <property type="match status" value="1"/>
</dbReference>
<dbReference type="GO" id="GO:0006171">
    <property type="term" value="P:cAMP biosynthetic process"/>
    <property type="evidence" value="ECO:0007669"/>
    <property type="project" value="InterPro"/>
</dbReference>
<dbReference type="PIRSF" id="PIRSF004793">
    <property type="entry name" value="UCP004793"/>
    <property type="match status" value="1"/>
</dbReference>
<comment type="similarity">
    <text evidence="10">Belongs to the adenylate cyclase family. DacA/CdaA subfamily.</text>
</comment>
<dbReference type="OrthoDB" id="9807385at2"/>
<keyword evidence="7 10" id="KW-0067">ATP-binding</keyword>
<evidence type="ECO:0000256" key="4">
    <source>
        <dbReference type="ARBA" id="ARBA00022692"/>
    </source>
</evidence>
<feature type="domain" description="DAC" evidence="11">
    <location>
        <begin position="108"/>
        <end position="275"/>
    </location>
</feature>
<protein>
    <recommendedName>
        <fullName evidence="10">Diadenylate cyclase</fullName>
        <shortName evidence="10">DAC</shortName>
        <ecNumber evidence="10">2.7.7.85</ecNumber>
    </recommendedName>
    <alternativeName>
        <fullName evidence="10">Cyclic-di-AMP synthase</fullName>
        <shortName evidence="10">c-di-AMP synthase</shortName>
    </alternativeName>
</protein>
<evidence type="ECO:0000256" key="3">
    <source>
        <dbReference type="ARBA" id="ARBA00022679"/>
    </source>
</evidence>
<evidence type="ECO:0000313" key="12">
    <source>
        <dbReference type="EMBL" id="SJZ76006.1"/>
    </source>
</evidence>
<dbReference type="Gene3D" id="3.40.1700.10">
    <property type="entry name" value="DNA integrity scanning protein, DisA, N-terminal domain"/>
    <property type="match status" value="1"/>
</dbReference>
<dbReference type="InterPro" id="IPR003390">
    <property type="entry name" value="DNA_integrity_scan_DisA_N"/>
</dbReference>
<dbReference type="HAMAP" id="MF_01499">
    <property type="entry name" value="DacA"/>
    <property type="match status" value="1"/>
</dbReference>
<evidence type="ECO:0000256" key="9">
    <source>
        <dbReference type="ARBA" id="ARBA00023136"/>
    </source>
</evidence>
<dbReference type="GO" id="GO:0005524">
    <property type="term" value="F:ATP binding"/>
    <property type="evidence" value="ECO:0007669"/>
    <property type="project" value="UniProtKB-UniRule"/>
</dbReference>
<dbReference type="FunFam" id="3.40.1700.10:FF:000002">
    <property type="entry name" value="Diadenylate cyclase"/>
    <property type="match status" value="1"/>
</dbReference>
<keyword evidence="9 10" id="KW-0472">Membrane</keyword>
<dbReference type="EC" id="2.7.7.85" evidence="10"/>
<evidence type="ECO:0000256" key="5">
    <source>
        <dbReference type="ARBA" id="ARBA00022695"/>
    </source>
</evidence>
<proteinExistence type="inferred from homology"/>
<evidence type="ECO:0000259" key="11">
    <source>
        <dbReference type="PROSITE" id="PS51794"/>
    </source>
</evidence>
<feature type="transmembrane region" description="Helical" evidence="10">
    <location>
        <begin position="32"/>
        <end position="54"/>
    </location>
</feature>
<dbReference type="PROSITE" id="PS51794">
    <property type="entry name" value="DAC"/>
    <property type="match status" value="1"/>
</dbReference>
<evidence type="ECO:0000256" key="8">
    <source>
        <dbReference type="ARBA" id="ARBA00022989"/>
    </source>
</evidence>
<comment type="function">
    <text evidence="10">Catalyzes the condensation of 2 ATP molecules into cyclic di-AMP (c-di-AMP), a second messenger used to regulate differing processes in different bacteria.</text>
</comment>
<dbReference type="EMBL" id="FUWW01000020">
    <property type="protein sequence ID" value="SJZ76006.1"/>
    <property type="molecule type" value="Genomic_DNA"/>
</dbReference>
<evidence type="ECO:0000313" key="13">
    <source>
        <dbReference type="Proteomes" id="UP000190657"/>
    </source>
</evidence>
<keyword evidence="2 10" id="KW-1003">Cell membrane</keyword>
<evidence type="ECO:0000256" key="10">
    <source>
        <dbReference type="HAMAP-Rule" id="MF_01499"/>
    </source>
</evidence>